<proteinExistence type="predicted"/>
<dbReference type="AlphaFoldDB" id="A0A1C6RZJ6"/>
<protein>
    <submittedName>
        <fullName evidence="1">Uncharacterized protein</fullName>
    </submittedName>
</protein>
<name>A0A1C6RZJ6_9ACTN</name>
<dbReference type="STRING" id="47866.GA0074694_3418"/>
<dbReference type="EMBL" id="FMHU01000002">
    <property type="protein sequence ID" value="SCL22641.1"/>
    <property type="molecule type" value="Genomic_DNA"/>
</dbReference>
<evidence type="ECO:0000313" key="2">
    <source>
        <dbReference type="Proteomes" id="UP000198906"/>
    </source>
</evidence>
<sequence length="43" mass="4515">MIADPDLEGAQRGVKPIEAAGREKGCERLAGYSQTKAIAVGTR</sequence>
<reference evidence="2" key="1">
    <citation type="submission" date="2016-06" db="EMBL/GenBank/DDBJ databases">
        <authorList>
            <person name="Varghese N."/>
        </authorList>
    </citation>
    <scope>NUCLEOTIDE SEQUENCE [LARGE SCALE GENOMIC DNA]</scope>
    <source>
        <strain evidence="2">DSM 46123</strain>
    </source>
</reference>
<evidence type="ECO:0000313" key="1">
    <source>
        <dbReference type="EMBL" id="SCL22641.1"/>
    </source>
</evidence>
<organism evidence="1 2">
    <name type="scientific">Micromonospora inyonensis</name>
    <dbReference type="NCBI Taxonomy" id="47866"/>
    <lineage>
        <taxon>Bacteria</taxon>
        <taxon>Bacillati</taxon>
        <taxon>Actinomycetota</taxon>
        <taxon>Actinomycetes</taxon>
        <taxon>Micromonosporales</taxon>
        <taxon>Micromonosporaceae</taxon>
        <taxon>Micromonospora</taxon>
    </lineage>
</organism>
<keyword evidence="2" id="KW-1185">Reference proteome</keyword>
<dbReference type="Proteomes" id="UP000198906">
    <property type="component" value="Unassembled WGS sequence"/>
</dbReference>
<gene>
    <name evidence="1" type="ORF">GA0074694_3418</name>
</gene>
<accession>A0A1C6RZJ6</accession>